<keyword evidence="9 12" id="KW-0798">TonB box</keyword>
<keyword evidence="6 13" id="KW-0732">Signal</keyword>
<evidence type="ECO:0000256" key="11">
    <source>
        <dbReference type="ARBA" id="ARBA00023237"/>
    </source>
</evidence>
<dbReference type="Gene3D" id="2.170.130.10">
    <property type="entry name" value="TonB-dependent receptor, plug domain"/>
    <property type="match status" value="1"/>
</dbReference>
<keyword evidence="4" id="KW-0410">Iron transport</keyword>
<keyword evidence="16" id="KW-0675">Receptor</keyword>
<dbReference type="PANTHER" id="PTHR32552">
    <property type="entry name" value="FERRICHROME IRON RECEPTOR-RELATED"/>
    <property type="match status" value="1"/>
</dbReference>
<comment type="similarity">
    <text evidence="12">Belongs to the TonB-dependent receptor family.</text>
</comment>
<evidence type="ECO:0000256" key="7">
    <source>
        <dbReference type="ARBA" id="ARBA00023004"/>
    </source>
</evidence>
<evidence type="ECO:0000256" key="1">
    <source>
        <dbReference type="ARBA" id="ARBA00004571"/>
    </source>
</evidence>
<dbReference type="GO" id="GO:0015344">
    <property type="term" value="F:siderophore uptake transmembrane transporter activity"/>
    <property type="evidence" value="ECO:0007669"/>
    <property type="project" value="TreeGrafter"/>
</dbReference>
<dbReference type="InterPro" id="IPR036942">
    <property type="entry name" value="Beta-barrel_TonB_sf"/>
</dbReference>
<keyword evidence="8" id="KW-0406">Ion transport</keyword>
<dbReference type="InterPro" id="IPR000531">
    <property type="entry name" value="Beta-barrel_TonB"/>
</dbReference>
<dbReference type="PATRIC" id="fig|641524.5.peg.4412"/>
<protein>
    <submittedName>
        <fullName evidence="16">Thiamin-regulated outer membrane receptor Omr1</fullName>
    </submittedName>
</protein>
<accession>S7VAE1</accession>
<dbReference type="InterPro" id="IPR037066">
    <property type="entry name" value="Plug_dom_sf"/>
</dbReference>
<evidence type="ECO:0000256" key="12">
    <source>
        <dbReference type="RuleBase" id="RU003357"/>
    </source>
</evidence>
<sequence length="800" mass="89273">MIRICFSAIFLLLCQLSIAQNSIHGIIKDAENDMPLPGATIYMEGSQKGTVSDQSGAFQLNNLNQKEATLRISFVGYTSKTITVALPQQVDLLIELNATTLTTEEFIVSGTRASETTPTTFQVIGKETLGKDNLGQDLPLLLNYTPSIVTHSDAGTGVGYTGMRIRGTDQTRINVTVNGIPLNDAESHGVFWVNMPDFASSVDNIQIQRGVGTSTNGAATFGASLNIQTDTKKEKAYAETDNSYGSFNTRKHTVKAGTGLINDKWAVDARLSQVTSDGYIDRAFSDLKSYFVSGGYYGDKHVFKVNIFAGSEQTYQAWNGVPENLLGSDRTFNGYTYENETDNYQQNHYQFIYAGTLSDNLKANFALHYTAGQGYYEQFRGDDDLEDYGFEPIQIGDQVINSTDIIRRRWLDNDFYGAVFSLNYVSTDGRLDAILGGGANRYDGDHFGEIIWMGITGNTNIRDKYYNNVAVKDDRNVYLKATYEVKERLYLFADMQVRGIDYSFDGKNSDQRVVSGNQSYTFFNPKLGLSYETGTGKTLYASYAVANREPVRSDFTDSPISEIPRPEKLNNVEAGIRVKKSNFQYNANLYYMGYKDQLVLTGQLNDVGAYIRENVASSYRAGIELDGAVVLSPKWTLGGNIAFSQNKIDSYTEYSDVYDENWAFTGQESITYTNTDIAFSPDIVASAIIDFRPIKNLEVSLLNKYVGQQFLDNAQQEARSLDAYLTSDLRFIYSWKPGFVKEMVFSGKVNNLFNNLYEPNGYTFGYFVPSSEGQGMERIAENYYYPMAGTSFMAGVAIRF</sequence>
<feature type="domain" description="TonB-dependent receptor-like beta-barrel" evidence="14">
    <location>
        <begin position="317"/>
        <end position="752"/>
    </location>
</feature>
<dbReference type="GO" id="GO:0009279">
    <property type="term" value="C:cell outer membrane"/>
    <property type="evidence" value="ECO:0007669"/>
    <property type="project" value="UniProtKB-SubCell"/>
</dbReference>
<evidence type="ECO:0000256" key="8">
    <source>
        <dbReference type="ARBA" id="ARBA00023065"/>
    </source>
</evidence>
<comment type="subcellular location">
    <subcellularLocation>
        <location evidence="1">Cell outer membrane</location>
        <topology evidence="1">Multi-pass membrane protein</topology>
    </subcellularLocation>
</comment>
<keyword evidence="3" id="KW-1134">Transmembrane beta strand</keyword>
<organism evidence="16 17">
    <name type="scientific">Cyclobacterium qasimii M12-11B</name>
    <dbReference type="NCBI Taxonomy" id="641524"/>
    <lineage>
        <taxon>Bacteria</taxon>
        <taxon>Pseudomonadati</taxon>
        <taxon>Bacteroidota</taxon>
        <taxon>Cytophagia</taxon>
        <taxon>Cytophagales</taxon>
        <taxon>Cyclobacteriaceae</taxon>
        <taxon>Cyclobacterium</taxon>
    </lineage>
</organism>
<evidence type="ECO:0000256" key="10">
    <source>
        <dbReference type="ARBA" id="ARBA00023136"/>
    </source>
</evidence>
<dbReference type="eggNOG" id="COG4772">
    <property type="taxonomic scope" value="Bacteria"/>
</dbReference>
<dbReference type="Pfam" id="PF13715">
    <property type="entry name" value="CarbopepD_reg_2"/>
    <property type="match status" value="1"/>
</dbReference>
<dbReference type="Gene3D" id="2.60.40.1120">
    <property type="entry name" value="Carboxypeptidase-like, regulatory domain"/>
    <property type="match status" value="1"/>
</dbReference>
<evidence type="ECO:0000256" key="6">
    <source>
        <dbReference type="ARBA" id="ARBA00022729"/>
    </source>
</evidence>
<feature type="domain" description="TonB-dependent receptor plug" evidence="15">
    <location>
        <begin position="115"/>
        <end position="222"/>
    </location>
</feature>
<dbReference type="SUPFAM" id="SSF49464">
    <property type="entry name" value="Carboxypeptidase regulatory domain-like"/>
    <property type="match status" value="1"/>
</dbReference>
<evidence type="ECO:0000259" key="14">
    <source>
        <dbReference type="Pfam" id="PF00593"/>
    </source>
</evidence>
<name>S7VAE1_9BACT</name>
<keyword evidence="7" id="KW-0408">Iron</keyword>
<comment type="caution">
    <text evidence="16">The sequence shown here is derived from an EMBL/GenBank/DDBJ whole genome shotgun (WGS) entry which is preliminary data.</text>
</comment>
<evidence type="ECO:0000313" key="16">
    <source>
        <dbReference type="EMBL" id="EPR66537.1"/>
    </source>
</evidence>
<evidence type="ECO:0000256" key="4">
    <source>
        <dbReference type="ARBA" id="ARBA00022496"/>
    </source>
</evidence>
<evidence type="ECO:0000259" key="15">
    <source>
        <dbReference type="Pfam" id="PF07715"/>
    </source>
</evidence>
<evidence type="ECO:0000313" key="17">
    <source>
        <dbReference type="Proteomes" id="UP000014974"/>
    </source>
</evidence>
<reference evidence="16 17" key="1">
    <citation type="journal article" date="2013" name="Genome Announc.">
        <title>Draft Genome Sequence of Cyclobacterium qasimii Strain M12-11BT, Isolated from Arctic Marine Sediment.</title>
        <authorList>
            <person name="Shivaji S."/>
            <person name="Ara S."/>
            <person name="Singh A."/>
            <person name="Kumar Pinnaka A."/>
        </authorList>
    </citation>
    <scope>NUCLEOTIDE SEQUENCE [LARGE SCALE GENOMIC DNA]</scope>
    <source>
        <strain evidence="16 17">M12-11B</strain>
    </source>
</reference>
<gene>
    <name evidence="16" type="ORF">ADICYQ_4449</name>
</gene>
<evidence type="ECO:0000256" key="5">
    <source>
        <dbReference type="ARBA" id="ARBA00022692"/>
    </source>
</evidence>
<evidence type="ECO:0000256" key="3">
    <source>
        <dbReference type="ARBA" id="ARBA00022452"/>
    </source>
</evidence>
<dbReference type="Pfam" id="PF07715">
    <property type="entry name" value="Plug"/>
    <property type="match status" value="1"/>
</dbReference>
<dbReference type="STRING" id="641524.ADICYQ_4449"/>
<dbReference type="OrthoDB" id="9761152at2"/>
<keyword evidence="2" id="KW-0813">Transport</keyword>
<dbReference type="InterPro" id="IPR039426">
    <property type="entry name" value="TonB-dep_rcpt-like"/>
</dbReference>
<dbReference type="RefSeq" id="WP_020893133.1">
    <property type="nucleotide sequence ID" value="NZ_ATNM01000146.1"/>
</dbReference>
<dbReference type="PANTHER" id="PTHR32552:SF68">
    <property type="entry name" value="FERRICHROME OUTER MEMBRANE TRANSPORTER_PHAGE RECEPTOR"/>
    <property type="match status" value="1"/>
</dbReference>
<dbReference type="AlphaFoldDB" id="S7VAE1"/>
<keyword evidence="11" id="KW-0998">Cell outer membrane</keyword>
<dbReference type="SUPFAM" id="SSF56935">
    <property type="entry name" value="Porins"/>
    <property type="match status" value="1"/>
</dbReference>
<dbReference type="InterPro" id="IPR012910">
    <property type="entry name" value="Plug_dom"/>
</dbReference>
<evidence type="ECO:0000256" key="9">
    <source>
        <dbReference type="ARBA" id="ARBA00023077"/>
    </source>
</evidence>
<dbReference type="Pfam" id="PF00593">
    <property type="entry name" value="TonB_dep_Rec_b-barrel"/>
    <property type="match status" value="1"/>
</dbReference>
<evidence type="ECO:0000256" key="2">
    <source>
        <dbReference type="ARBA" id="ARBA00022448"/>
    </source>
</evidence>
<dbReference type="EMBL" id="ATNM01000146">
    <property type="protein sequence ID" value="EPR66537.1"/>
    <property type="molecule type" value="Genomic_DNA"/>
</dbReference>
<dbReference type="InterPro" id="IPR008969">
    <property type="entry name" value="CarboxyPept-like_regulatory"/>
</dbReference>
<feature type="chain" id="PRO_5004558233" evidence="13">
    <location>
        <begin position="20"/>
        <end position="800"/>
    </location>
</feature>
<dbReference type="Gene3D" id="2.40.170.20">
    <property type="entry name" value="TonB-dependent receptor, beta-barrel domain"/>
    <property type="match status" value="1"/>
</dbReference>
<evidence type="ECO:0000256" key="13">
    <source>
        <dbReference type="SAM" id="SignalP"/>
    </source>
</evidence>
<dbReference type="Proteomes" id="UP000014974">
    <property type="component" value="Unassembled WGS sequence"/>
</dbReference>
<proteinExistence type="inferred from homology"/>
<feature type="signal peptide" evidence="13">
    <location>
        <begin position="1"/>
        <end position="19"/>
    </location>
</feature>
<keyword evidence="10 12" id="KW-0472">Membrane</keyword>
<keyword evidence="5" id="KW-0812">Transmembrane</keyword>